<dbReference type="EMBL" id="NBSK02000005">
    <property type="protein sequence ID" value="KAJ0208323.1"/>
    <property type="molecule type" value="Genomic_DNA"/>
</dbReference>
<dbReference type="AlphaFoldDB" id="A0A9R1VNI5"/>
<accession>A0A9R1VNI5</accession>
<reference evidence="1 2" key="1">
    <citation type="journal article" date="2017" name="Nat. Commun.">
        <title>Genome assembly with in vitro proximity ligation data and whole-genome triplication in lettuce.</title>
        <authorList>
            <person name="Reyes-Chin-Wo S."/>
            <person name="Wang Z."/>
            <person name="Yang X."/>
            <person name="Kozik A."/>
            <person name="Arikit S."/>
            <person name="Song C."/>
            <person name="Xia L."/>
            <person name="Froenicke L."/>
            <person name="Lavelle D.O."/>
            <person name="Truco M.J."/>
            <person name="Xia R."/>
            <person name="Zhu S."/>
            <person name="Xu C."/>
            <person name="Xu H."/>
            <person name="Xu X."/>
            <person name="Cox K."/>
            <person name="Korf I."/>
            <person name="Meyers B.C."/>
            <person name="Michelmore R.W."/>
        </authorList>
    </citation>
    <scope>NUCLEOTIDE SEQUENCE [LARGE SCALE GENOMIC DNA]</scope>
    <source>
        <strain evidence="2">cv. Salinas</strain>
        <tissue evidence="1">Seedlings</tissue>
    </source>
</reference>
<comment type="caution">
    <text evidence="1">The sequence shown here is derived from an EMBL/GenBank/DDBJ whole genome shotgun (WGS) entry which is preliminary data.</text>
</comment>
<sequence>MSKNSSLLRFFINALFKYNEDTSTELFSNVREDSDDDDVCETRVMSFMNDVRDVGDDDRIDLEDNIHIDVWKESENKIRLRMQFESKVQIKKAVTLWSINHNREFKVYESKSNLWVAKCKTLGDEGQSSTTMNYTPHYAWYVRAIKKKNHQTWKITRWGSYTGKFLVAVTKDANNNILHVAYVIVDEESSHSWCAFG</sequence>
<organism evidence="1 2">
    <name type="scientific">Lactuca sativa</name>
    <name type="common">Garden lettuce</name>
    <dbReference type="NCBI Taxonomy" id="4236"/>
    <lineage>
        <taxon>Eukaryota</taxon>
        <taxon>Viridiplantae</taxon>
        <taxon>Streptophyta</taxon>
        <taxon>Embryophyta</taxon>
        <taxon>Tracheophyta</taxon>
        <taxon>Spermatophyta</taxon>
        <taxon>Magnoliopsida</taxon>
        <taxon>eudicotyledons</taxon>
        <taxon>Gunneridae</taxon>
        <taxon>Pentapetalae</taxon>
        <taxon>asterids</taxon>
        <taxon>campanulids</taxon>
        <taxon>Asterales</taxon>
        <taxon>Asteraceae</taxon>
        <taxon>Cichorioideae</taxon>
        <taxon>Cichorieae</taxon>
        <taxon>Lactucinae</taxon>
        <taxon>Lactuca</taxon>
    </lineage>
</organism>
<name>A0A9R1VNI5_LACSA</name>
<evidence type="ECO:0000313" key="1">
    <source>
        <dbReference type="EMBL" id="KAJ0208323.1"/>
    </source>
</evidence>
<proteinExistence type="predicted"/>
<keyword evidence="2" id="KW-1185">Reference proteome</keyword>
<protein>
    <submittedName>
        <fullName evidence="1">Uncharacterized protein</fullName>
    </submittedName>
</protein>
<dbReference type="Proteomes" id="UP000235145">
    <property type="component" value="Unassembled WGS sequence"/>
</dbReference>
<gene>
    <name evidence="1" type="ORF">LSAT_V11C500281350</name>
</gene>
<evidence type="ECO:0000313" key="2">
    <source>
        <dbReference type="Proteomes" id="UP000235145"/>
    </source>
</evidence>